<comment type="caution">
    <text evidence="3">The sequence shown here is derived from an EMBL/GenBank/DDBJ whole genome shotgun (WGS) entry which is preliminary data.</text>
</comment>
<dbReference type="InterPro" id="IPR000618">
    <property type="entry name" value="Insect_cuticle"/>
</dbReference>
<dbReference type="GO" id="GO:0008010">
    <property type="term" value="F:structural constituent of chitin-based larval cuticle"/>
    <property type="evidence" value="ECO:0007669"/>
    <property type="project" value="TreeGrafter"/>
</dbReference>
<dbReference type="EMBL" id="JAHLQT010044109">
    <property type="protein sequence ID" value="KAG7154698.1"/>
    <property type="molecule type" value="Genomic_DNA"/>
</dbReference>
<gene>
    <name evidence="3" type="primary">Cu6-L7</name>
    <name evidence="3" type="ORF">Hamer_G015060</name>
</gene>
<dbReference type="GO" id="GO:0062129">
    <property type="term" value="C:chitin-based extracellular matrix"/>
    <property type="evidence" value="ECO:0007669"/>
    <property type="project" value="TreeGrafter"/>
</dbReference>
<dbReference type="PROSITE" id="PS51155">
    <property type="entry name" value="CHIT_BIND_RR_2"/>
    <property type="match status" value="1"/>
</dbReference>
<sequence>QVVVATLLVGRSSAGVLPVSLSEYQDLPRLSTFQDVHHQVSHNPDGTYHFSFSLPQQSRAEERDADGKVTGSFAFVDPVGKEVSVRYDADDEGFRPESDALPQEEPTENNQQGPRVDASHPKKILLRQAVLHLQAVTPAHVS</sequence>
<dbReference type="AlphaFoldDB" id="A0A8J5JDT6"/>
<evidence type="ECO:0000313" key="4">
    <source>
        <dbReference type="Proteomes" id="UP000747542"/>
    </source>
</evidence>
<dbReference type="Proteomes" id="UP000747542">
    <property type="component" value="Unassembled WGS sequence"/>
</dbReference>
<organism evidence="3 4">
    <name type="scientific">Homarus americanus</name>
    <name type="common">American lobster</name>
    <dbReference type="NCBI Taxonomy" id="6706"/>
    <lineage>
        <taxon>Eukaryota</taxon>
        <taxon>Metazoa</taxon>
        <taxon>Ecdysozoa</taxon>
        <taxon>Arthropoda</taxon>
        <taxon>Crustacea</taxon>
        <taxon>Multicrustacea</taxon>
        <taxon>Malacostraca</taxon>
        <taxon>Eumalacostraca</taxon>
        <taxon>Eucarida</taxon>
        <taxon>Decapoda</taxon>
        <taxon>Pleocyemata</taxon>
        <taxon>Astacidea</taxon>
        <taxon>Nephropoidea</taxon>
        <taxon>Nephropidae</taxon>
        <taxon>Homarus</taxon>
    </lineage>
</organism>
<evidence type="ECO:0000256" key="2">
    <source>
        <dbReference type="SAM" id="MobiDB-lite"/>
    </source>
</evidence>
<dbReference type="InterPro" id="IPR050468">
    <property type="entry name" value="Cuticle_Struct_Prot"/>
</dbReference>
<dbReference type="Pfam" id="PF00379">
    <property type="entry name" value="Chitin_bind_4"/>
    <property type="match status" value="1"/>
</dbReference>
<reference evidence="3" key="1">
    <citation type="journal article" date="2021" name="Sci. Adv.">
        <title>The American lobster genome reveals insights on longevity, neural, and immune adaptations.</title>
        <authorList>
            <person name="Polinski J.M."/>
            <person name="Zimin A.V."/>
            <person name="Clark K.F."/>
            <person name="Kohn A.B."/>
            <person name="Sadowski N."/>
            <person name="Timp W."/>
            <person name="Ptitsyn A."/>
            <person name="Khanna P."/>
            <person name="Romanova D.Y."/>
            <person name="Williams P."/>
            <person name="Greenwood S.J."/>
            <person name="Moroz L.L."/>
            <person name="Walt D.R."/>
            <person name="Bodnar A.G."/>
        </authorList>
    </citation>
    <scope>NUCLEOTIDE SEQUENCE</scope>
    <source>
        <strain evidence="3">GMGI-L3</strain>
    </source>
</reference>
<dbReference type="PANTHER" id="PTHR10380">
    <property type="entry name" value="CUTICLE PROTEIN"/>
    <property type="match status" value="1"/>
</dbReference>
<feature type="region of interest" description="Disordered" evidence="2">
    <location>
        <begin position="87"/>
        <end position="121"/>
    </location>
</feature>
<feature type="compositionally biased region" description="Basic and acidic residues" evidence="2">
    <location>
        <begin position="87"/>
        <end position="98"/>
    </location>
</feature>
<keyword evidence="4" id="KW-1185">Reference proteome</keyword>
<protein>
    <submittedName>
        <fullName evidence="3">Cuticle protein 6-like 7</fullName>
    </submittedName>
</protein>
<evidence type="ECO:0000313" key="3">
    <source>
        <dbReference type="EMBL" id="KAG7154698.1"/>
    </source>
</evidence>
<name>A0A8J5JDT6_HOMAM</name>
<proteinExistence type="predicted"/>
<accession>A0A8J5JDT6</accession>
<evidence type="ECO:0000256" key="1">
    <source>
        <dbReference type="PROSITE-ProRule" id="PRU00497"/>
    </source>
</evidence>
<keyword evidence="1" id="KW-0193">Cuticle</keyword>
<feature type="non-terminal residue" evidence="3">
    <location>
        <position position="142"/>
    </location>
</feature>
<dbReference type="PANTHER" id="PTHR10380:SF196">
    <property type="entry name" value="CUTICULAR PROTEIN 72EA"/>
    <property type="match status" value="1"/>
</dbReference>